<dbReference type="Pfam" id="PF00753">
    <property type="entry name" value="Lactamase_B"/>
    <property type="match status" value="1"/>
</dbReference>
<dbReference type="PANTHER" id="PTHR30619:SF1">
    <property type="entry name" value="RECOMBINATION PROTEIN 2"/>
    <property type="match status" value="1"/>
</dbReference>
<gene>
    <name evidence="3" type="ORF">EIK79_14775</name>
</gene>
<feature type="domain" description="Metallo-beta-lactamase" evidence="2">
    <location>
        <begin position="13"/>
        <end position="220"/>
    </location>
</feature>
<dbReference type="SMART" id="SM00849">
    <property type="entry name" value="Lactamase_B"/>
    <property type="match status" value="1"/>
</dbReference>
<feature type="region of interest" description="Disordered" evidence="1">
    <location>
        <begin position="379"/>
        <end position="434"/>
    </location>
</feature>
<protein>
    <submittedName>
        <fullName evidence="3">MBL fold metallo-hydrolase</fullName>
    </submittedName>
</protein>
<dbReference type="InterPro" id="IPR052159">
    <property type="entry name" value="Competence_DNA_uptake"/>
</dbReference>
<reference evidence="3 4" key="1">
    <citation type="submission" date="2018-11" db="EMBL/GenBank/DDBJ databases">
        <title>Taxonoimc description of Halomarina strain SPP-AMP-1.</title>
        <authorList>
            <person name="Pal Y."/>
            <person name="Srinivasana K."/>
            <person name="Verma A."/>
            <person name="Kumar P."/>
        </authorList>
    </citation>
    <scope>NUCLEOTIDE SEQUENCE [LARGE SCALE GENOMIC DNA]</scope>
    <source>
        <strain evidence="3 4">SPP-AMP-1</strain>
    </source>
</reference>
<organism evidence="3 4">
    <name type="scientific">Halocatena pleomorpha</name>
    <dbReference type="NCBI Taxonomy" id="1785090"/>
    <lineage>
        <taxon>Archaea</taxon>
        <taxon>Methanobacteriati</taxon>
        <taxon>Methanobacteriota</taxon>
        <taxon>Stenosarchaea group</taxon>
        <taxon>Halobacteria</taxon>
        <taxon>Halobacteriales</taxon>
        <taxon>Natronomonadaceae</taxon>
        <taxon>Halocatena</taxon>
    </lineage>
</organism>
<sequence>MSLFNVHIIDVGQGDSILLEGPDGDTILIDSGPEHYNGEPVIDYLDEHNISYLDHFVSTHYDADHIGGHTAIIEHLGHDRVEEIHGPNMSGVSIDESNASEVLIDYKEYLKKHEIVPNTLQSGSDELSADNIAIDILNPSPEIDSGSKNENSIVMQCTYGEQSVLLAGDIKTERETELARKHHDSLSSTDVLKASHHGSKYGTSAELLMTCDPEIVCFSHGNAHSKHPHDTTLSRTNLHDTDAVSTAVHGSTTFALDGKEMIAVEHERDIQTYDTADVTALIHAIRENGREQFDPASGVDPADLPEDVPTWATEASIVGTTETVGKETAHTNDPEKEVAATASLTETELLESAQKYAEANDMPVTDVLQSLRQTAIAKGMSTPSAEQNGTVGEEGHKVLEGIRSASVEDEEAMSASEGLNNRPDDDDDGPSLSP</sequence>
<dbReference type="SUPFAM" id="SSF56281">
    <property type="entry name" value="Metallo-hydrolase/oxidoreductase"/>
    <property type="match status" value="1"/>
</dbReference>
<dbReference type="OrthoDB" id="3327at2157"/>
<dbReference type="PANTHER" id="PTHR30619">
    <property type="entry name" value="DNA INTERNALIZATION/COMPETENCE PROTEIN COMEC/REC2"/>
    <property type="match status" value="1"/>
</dbReference>
<keyword evidence="4" id="KW-1185">Reference proteome</keyword>
<dbReference type="Proteomes" id="UP000282322">
    <property type="component" value="Unassembled WGS sequence"/>
</dbReference>
<feature type="compositionally biased region" description="Polar residues" evidence="1">
    <location>
        <begin position="381"/>
        <end position="390"/>
    </location>
</feature>
<dbReference type="InterPro" id="IPR035681">
    <property type="entry name" value="ComA-like_MBL"/>
</dbReference>
<comment type="caution">
    <text evidence="3">The sequence shown here is derived from an EMBL/GenBank/DDBJ whole genome shotgun (WGS) entry which is preliminary data.</text>
</comment>
<accession>A0A3P3R5Y0</accession>
<evidence type="ECO:0000256" key="1">
    <source>
        <dbReference type="SAM" id="MobiDB-lite"/>
    </source>
</evidence>
<feature type="compositionally biased region" description="Acidic residues" evidence="1">
    <location>
        <begin position="424"/>
        <end position="434"/>
    </location>
</feature>
<evidence type="ECO:0000259" key="2">
    <source>
        <dbReference type="SMART" id="SM00849"/>
    </source>
</evidence>
<dbReference type="RefSeq" id="WP_124956044.1">
    <property type="nucleotide sequence ID" value="NZ_RRCH01000032.1"/>
</dbReference>
<dbReference type="Gene3D" id="3.60.15.10">
    <property type="entry name" value="Ribonuclease Z/Hydroxyacylglutathione hydrolase-like"/>
    <property type="match status" value="1"/>
</dbReference>
<evidence type="ECO:0000313" key="3">
    <source>
        <dbReference type="EMBL" id="RRJ28785.1"/>
    </source>
</evidence>
<dbReference type="EMBL" id="RRCH01000032">
    <property type="protein sequence ID" value="RRJ28785.1"/>
    <property type="molecule type" value="Genomic_DNA"/>
</dbReference>
<dbReference type="InterPro" id="IPR036866">
    <property type="entry name" value="RibonucZ/Hydroxyglut_hydro"/>
</dbReference>
<dbReference type="CDD" id="cd07731">
    <property type="entry name" value="ComA-like_MBL-fold"/>
    <property type="match status" value="1"/>
</dbReference>
<dbReference type="InterPro" id="IPR001279">
    <property type="entry name" value="Metallo-B-lactamas"/>
</dbReference>
<proteinExistence type="predicted"/>
<dbReference type="AlphaFoldDB" id="A0A3P3R5Y0"/>
<evidence type="ECO:0000313" key="4">
    <source>
        <dbReference type="Proteomes" id="UP000282322"/>
    </source>
</evidence>
<name>A0A3P3R5Y0_9EURY</name>